<dbReference type="PANTHER" id="PTHR21228:SF9">
    <property type="entry name" value="FAST KINASE DOMAIN-CONTAINING PROTEIN 3, MITOCHONDRIAL"/>
    <property type="match status" value="1"/>
</dbReference>
<feature type="domain" description="RAP" evidence="3">
    <location>
        <begin position="523"/>
        <end position="582"/>
    </location>
</feature>
<keyword evidence="5" id="KW-1185">Reference proteome</keyword>
<dbReference type="AlphaFoldDB" id="A0A9Q0EPM8"/>
<dbReference type="InterPro" id="IPR010622">
    <property type="entry name" value="FAST_Leu-rich"/>
</dbReference>
<sequence length="593" mass="65238">MALNTVQRLRHLGRAVVGRLITRLLANAGPGDTAARRALVLGRRSLSSVSGDASFLAGGSAGFHRESVLPPSEAEQRDFARRLAACSSQRQLLRLLRLHGDIPSNATATVLHRLADLEGEGVGSAPEREEARSLCLGLERDADRLTDGGLCALGRALLALEGPGGAALDRVMERLEGRGPEAWNAAELAAAYRLLREGAAEGGRRQALLDAMQARALPLASRMDAAAVGELMAALVALDQSHCTPLVIALCRQAVRHTGVFTDEQLSAVLGALMHFGHGDPHLAAAVERHAPRLAFTARPETVCRVARYFGHRNILSRPVFDALAESFVYRADEYDTGQVAMQIVPLGKLGYLPPNAAEVFGKVEDILHTRFSRFQPRTLLGLLHACTLVERFPVNFVSKVFKSFFLQQLQEQGTSMDRVVLAQLTQLQMTLKLECPFYGGPGLLPKYRVKSFLVPGGSLETPVDQQLYQQVRAGLVHLLGARTCFSSRVLTPYCYTLDVEIKLDEDGYVLPANQNDSVHKRVALCVDGQRRFTQGTTRQLLGTEATKQRHLRLLGYQVVQIPFHEFEDLKNQTKVVDYLHKKIFPHSYRLSW</sequence>
<comment type="caution">
    <text evidence="4">The sequence shown here is derived from an EMBL/GenBank/DDBJ whole genome shotgun (WGS) entry which is preliminary data.</text>
</comment>
<evidence type="ECO:0000256" key="2">
    <source>
        <dbReference type="ARBA" id="ARBA00023128"/>
    </source>
</evidence>
<protein>
    <recommendedName>
        <fullName evidence="3">RAP domain-containing protein</fullName>
    </recommendedName>
</protein>
<evidence type="ECO:0000313" key="4">
    <source>
        <dbReference type="EMBL" id="KAJ3611069.1"/>
    </source>
</evidence>
<dbReference type="GO" id="GO:0044528">
    <property type="term" value="P:regulation of mitochondrial mRNA stability"/>
    <property type="evidence" value="ECO:0007669"/>
    <property type="project" value="InterPro"/>
</dbReference>
<dbReference type="InterPro" id="IPR013584">
    <property type="entry name" value="RAP"/>
</dbReference>
<dbReference type="GO" id="GO:0005759">
    <property type="term" value="C:mitochondrial matrix"/>
    <property type="evidence" value="ECO:0007669"/>
    <property type="project" value="TreeGrafter"/>
</dbReference>
<dbReference type="Pfam" id="PF08373">
    <property type="entry name" value="RAP"/>
    <property type="match status" value="1"/>
</dbReference>
<evidence type="ECO:0000313" key="5">
    <source>
        <dbReference type="Proteomes" id="UP001148018"/>
    </source>
</evidence>
<dbReference type="EMBL" id="JANIIK010000037">
    <property type="protein sequence ID" value="KAJ3611069.1"/>
    <property type="molecule type" value="Genomic_DNA"/>
</dbReference>
<evidence type="ECO:0000256" key="1">
    <source>
        <dbReference type="ARBA" id="ARBA00004173"/>
    </source>
</evidence>
<gene>
    <name evidence="4" type="ORF">NHX12_021085</name>
</gene>
<dbReference type="PROSITE" id="PS51286">
    <property type="entry name" value="RAP"/>
    <property type="match status" value="1"/>
</dbReference>
<comment type="subcellular location">
    <subcellularLocation>
        <location evidence="1">Mitochondrion</location>
    </subcellularLocation>
</comment>
<dbReference type="GO" id="GO:0003723">
    <property type="term" value="F:RNA binding"/>
    <property type="evidence" value="ECO:0007669"/>
    <property type="project" value="TreeGrafter"/>
</dbReference>
<organism evidence="4 5">
    <name type="scientific">Muraenolepis orangiensis</name>
    <name type="common">Patagonian moray cod</name>
    <dbReference type="NCBI Taxonomy" id="630683"/>
    <lineage>
        <taxon>Eukaryota</taxon>
        <taxon>Metazoa</taxon>
        <taxon>Chordata</taxon>
        <taxon>Craniata</taxon>
        <taxon>Vertebrata</taxon>
        <taxon>Euteleostomi</taxon>
        <taxon>Actinopterygii</taxon>
        <taxon>Neopterygii</taxon>
        <taxon>Teleostei</taxon>
        <taxon>Neoteleostei</taxon>
        <taxon>Acanthomorphata</taxon>
        <taxon>Zeiogadaria</taxon>
        <taxon>Gadariae</taxon>
        <taxon>Gadiformes</taxon>
        <taxon>Muraenolepidoidei</taxon>
        <taxon>Muraenolepididae</taxon>
        <taxon>Muraenolepis</taxon>
    </lineage>
</organism>
<dbReference type="GO" id="GO:0000963">
    <property type="term" value="P:mitochondrial RNA processing"/>
    <property type="evidence" value="ECO:0007669"/>
    <property type="project" value="TreeGrafter"/>
</dbReference>
<reference evidence="4" key="1">
    <citation type="submission" date="2022-07" db="EMBL/GenBank/DDBJ databases">
        <title>Chromosome-level genome of Muraenolepis orangiensis.</title>
        <authorList>
            <person name="Kim J."/>
        </authorList>
    </citation>
    <scope>NUCLEOTIDE SEQUENCE</scope>
    <source>
        <strain evidence="4">KU_S4_2022</strain>
        <tissue evidence="4">Muscle</tissue>
    </source>
</reference>
<keyword evidence="2" id="KW-0496">Mitochondrion</keyword>
<name>A0A9Q0EPM8_9TELE</name>
<dbReference type="Proteomes" id="UP001148018">
    <property type="component" value="Unassembled WGS sequence"/>
</dbReference>
<proteinExistence type="predicted"/>
<dbReference type="OrthoDB" id="9985850at2759"/>
<dbReference type="SMART" id="SM00952">
    <property type="entry name" value="RAP"/>
    <property type="match status" value="1"/>
</dbReference>
<dbReference type="PANTHER" id="PTHR21228">
    <property type="entry name" value="FAST LEU-RICH DOMAIN-CONTAINING"/>
    <property type="match status" value="1"/>
</dbReference>
<dbReference type="GO" id="GO:0035770">
    <property type="term" value="C:ribonucleoprotein granule"/>
    <property type="evidence" value="ECO:0007669"/>
    <property type="project" value="TreeGrafter"/>
</dbReference>
<dbReference type="Pfam" id="PF08368">
    <property type="entry name" value="FAST_2"/>
    <property type="match status" value="1"/>
</dbReference>
<dbReference type="InterPro" id="IPR050870">
    <property type="entry name" value="FAST_kinase"/>
</dbReference>
<evidence type="ECO:0000259" key="3">
    <source>
        <dbReference type="PROSITE" id="PS51286"/>
    </source>
</evidence>
<dbReference type="InterPro" id="IPR013579">
    <property type="entry name" value="FAST_2"/>
</dbReference>
<accession>A0A9Q0EPM8</accession>
<dbReference type="Pfam" id="PF06743">
    <property type="entry name" value="FAST_1"/>
    <property type="match status" value="1"/>
</dbReference>